<dbReference type="OrthoDB" id="3980at2759"/>
<proteinExistence type="predicted"/>
<keyword evidence="3" id="KW-1185">Reference proteome</keyword>
<dbReference type="PANTHER" id="PTHR34127">
    <property type="entry name" value="OS04G0405600 PROTEIN"/>
    <property type="match status" value="1"/>
</dbReference>
<dbReference type="AlphaFoldDB" id="A0A8K0MYE9"/>
<evidence type="ECO:0000313" key="2">
    <source>
        <dbReference type="EMBL" id="KAG1334375.1"/>
    </source>
</evidence>
<feature type="region of interest" description="Disordered" evidence="1">
    <location>
        <begin position="72"/>
        <end position="93"/>
    </location>
</feature>
<dbReference type="Pfam" id="PF07082">
    <property type="entry name" value="DUF1350"/>
    <property type="match status" value="2"/>
</dbReference>
<evidence type="ECO:0000313" key="3">
    <source>
        <dbReference type="Proteomes" id="UP000797356"/>
    </source>
</evidence>
<accession>A0A8K0MYE9</accession>
<gene>
    <name evidence="2" type="ORF">COCNU_03G004940</name>
</gene>
<dbReference type="SUPFAM" id="SSF53474">
    <property type="entry name" value="alpha/beta-Hydrolases"/>
    <property type="match status" value="1"/>
</dbReference>
<dbReference type="PANTHER" id="PTHR34127:SF3">
    <property type="entry name" value="INITIATION FACTOR 4F SUBUNIT (DUF1350)"/>
    <property type="match status" value="1"/>
</dbReference>
<dbReference type="EMBL" id="CM017874">
    <property type="protein sequence ID" value="KAG1334375.1"/>
    <property type="molecule type" value="Genomic_DNA"/>
</dbReference>
<comment type="caution">
    <text evidence="2">The sequence shown here is derived from an EMBL/GenBank/DDBJ whole genome shotgun (WGS) entry which is preliminary data.</text>
</comment>
<dbReference type="Proteomes" id="UP000797356">
    <property type="component" value="Chromosome 3"/>
</dbReference>
<reference evidence="2" key="2">
    <citation type="submission" date="2019-07" db="EMBL/GenBank/DDBJ databases">
        <authorList>
            <person name="Yang Y."/>
            <person name="Bocs S."/>
            <person name="Baudouin L."/>
        </authorList>
    </citation>
    <scope>NUCLEOTIDE SEQUENCE</scope>
    <source>
        <tissue evidence="2">Spear leaf of Hainan Tall coconut</tissue>
    </source>
</reference>
<name>A0A8K0MYE9_COCNU</name>
<evidence type="ECO:0000256" key="1">
    <source>
        <dbReference type="SAM" id="MobiDB-lite"/>
    </source>
</evidence>
<sequence>MGNRGGSMSIYSFPRPFRSLPIRHLSPLHVSYLKPISMALFLPLPSPLALKDSYFLSSLLFSPVVTSIAGDRRRRRPFSPRSSTPATISNGYAGGRTSMAARRPYKRMDPCLVIPPPAGRKPLAVVKFLGGAFIGAVPEVTYSHLMELLAKQGFLVVSVPYNVTFEHERAARMVYERFHACMDMLLASGIPDAGITPSDISCLPLYSVGHSNGALLQLLIGSYFSEKIPKANAIISFNNRPATDAVPYFEQFGPMVSQVMPLMEASPMYSMARNASGDAWKALLDTAGTLMQDIDQEAIVSLTKFVDQLPSVMNQVAQGISEFNPTPSENREFFKKSYSVPHTLLVKFNIDAIDETDLLEDILRPRVESIGGTLEKVTLSGNHLTACIQDIKWRVGYQYTPADALAQGLKSLSLNDTRVLARTIADWLKGLNQ</sequence>
<organism evidence="2 3">
    <name type="scientific">Cocos nucifera</name>
    <name type="common">Coconut palm</name>
    <dbReference type="NCBI Taxonomy" id="13894"/>
    <lineage>
        <taxon>Eukaryota</taxon>
        <taxon>Viridiplantae</taxon>
        <taxon>Streptophyta</taxon>
        <taxon>Embryophyta</taxon>
        <taxon>Tracheophyta</taxon>
        <taxon>Spermatophyta</taxon>
        <taxon>Magnoliopsida</taxon>
        <taxon>Liliopsida</taxon>
        <taxon>Arecaceae</taxon>
        <taxon>Arecoideae</taxon>
        <taxon>Cocoseae</taxon>
        <taxon>Attaleinae</taxon>
        <taxon>Cocos</taxon>
    </lineage>
</organism>
<protein>
    <submittedName>
        <fullName evidence="2">Nucleoporin nup211</fullName>
    </submittedName>
</protein>
<dbReference type="InterPro" id="IPR010765">
    <property type="entry name" value="DUF1350"/>
</dbReference>
<reference evidence="2" key="1">
    <citation type="journal article" date="2017" name="Gigascience">
        <title>The genome draft of coconut (Cocos nucifera).</title>
        <authorList>
            <person name="Xiao Y."/>
            <person name="Xu P."/>
            <person name="Fan H."/>
            <person name="Baudouin L."/>
            <person name="Xia W."/>
            <person name="Bocs S."/>
            <person name="Xu J."/>
            <person name="Li Q."/>
            <person name="Guo A."/>
            <person name="Zhou L."/>
            <person name="Li J."/>
            <person name="Wu Y."/>
            <person name="Ma Z."/>
            <person name="Armero A."/>
            <person name="Issali A.E."/>
            <person name="Liu N."/>
            <person name="Peng M."/>
            <person name="Yang Y."/>
        </authorList>
    </citation>
    <scope>NUCLEOTIDE SEQUENCE</scope>
    <source>
        <tissue evidence="2">Spear leaf of Hainan Tall coconut</tissue>
    </source>
</reference>
<dbReference type="InterPro" id="IPR029058">
    <property type="entry name" value="AB_hydrolase_fold"/>
</dbReference>
<dbReference type="Gene3D" id="3.40.50.1820">
    <property type="entry name" value="alpha/beta hydrolase"/>
    <property type="match status" value="1"/>
</dbReference>